<dbReference type="InterPro" id="IPR009580">
    <property type="entry name" value="GPI_biosynthesis_protein_Pig-F"/>
</dbReference>
<organism evidence="9 10">
    <name type="scientific">Ephemerocybe angulata</name>
    <dbReference type="NCBI Taxonomy" id="980116"/>
    <lineage>
        <taxon>Eukaryota</taxon>
        <taxon>Fungi</taxon>
        <taxon>Dikarya</taxon>
        <taxon>Basidiomycota</taxon>
        <taxon>Agaricomycotina</taxon>
        <taxon>Agaricomycetes</taxon>
        <taxon>Agaricomycetidae</taxon>
        <taxon>Agaricales</taxon>
        <taxon>Agaricineae</taxon>
        <taxon>Psathyrellaceae</taxon>
        <taxon>Ephemerocybe</taxon>
    </lineage>
</organism>
<keyword evidence="5" id="KW-0256">Endoplasmic reticulum</keyword>
<dbReference type="EMBL" id="JACGCI010000105">
    <property type="protein sequence ID" value="KAF6745538.1"/>
    <property type="molecule type" value="Genomic_DNA"/>
</dbReference>
<feature type="transmembrane region" description="Helical" evidence="8">
    <location>
        <begin position="238"/>
        <end position="261"/>
    </location>
</feature>
<comment type="pathway">
    <text evidence="2">Glycolipid biosynthesis; glycosylphosphatidylinositol-anchor biosynthesis.</text>
</comment>
<evidence type="ECO:0000256" key="6">
    <source>
        <dbReference type="ARBA" id="ARBA00022989"/>
    </source>
</evidence>
<dbReference type="OrthoDB" id="17366at2759"/>
<keyword evidence="3" id="KW-0337">GPI-anchor biosynthesis</keyword>
<name>A0A8H6HGS6_9AGAR</name>
<feature type="transmembrane region" description="Helical" evidence="8">
    <location>
        <begin position="151"/>
        <end position="170"/>
    </location>
</feature>
<evidence type="ECO:0000256" key="1">
    <source>
        <dbReference type="ARBA" id="ARBA00004477"/>
    </source>
</evidence>
<evidence type="ECO:0000313" key="10">
    <source>
        <dbReference type="Proteomes" id="UP000521943"/>
    </source>
</evidence>
<evidence type="ECO:0000313" key="9">
    <source>
        <dbReference type="EMBL" id="KAF6745538.1"/>
    </source>
</evidence>
<proteinExistence type="predicted"/>
<dbReference type="UniPathway" id="UPA00196"/>
<reference evidence="9 10" key="1">
    <citation type="submission" date="2020-07" db="EMBL/GenBank/DDBJ databases">
        <title>Comparative genomics of pyrophilous fungi reveals a link between fire events and developmental genes.</title>
        <authorList>
            <consortium name="DOE Joint Genome Institute"/>
            <person name="Steindorff A.S."/>
            <person name="Carver A."/>
            <person name="Calhoun S."/>
            <person name="Stillman K."/>
            <person name="Liu H."/>
            <person name="Lipzen A."/>
            <person name="Pangilinan J."/>
            <person name="Labutti K."/>
            <person name="Bruns T.D."/>
            <person name="Grigoriev I.V."/>
        </authorList>
    </citation>
    <scope>NUCLEOTIDE SEQUENCE [LARGE SCALE GENOMIC DNA]</scope>
    <source>
        <strain evidence="9 10">CBS 144469</strain>
    </source>
</reference>
<evidence type="ECO:0000256" key="4">
    <source>
        <dbReference type="ARBA" id="ARBA00022692"/>
    </source>
</evidence>
<evidence type="ECO:0000256" key="5">
    <source>
        <dbReference type="ARBA" id="ARBA00022824"/>
    </source>
</evidence>
<accession>A0A8H6HGS6</accession>
<feature type="non-terminal residue" evidence="9">
    <location>
        <position position="1"/>
    </location>
</feature>
<dbReference type="AlphaFoldDB" id="A0A8H6HGS6"/>
<dbReference type="GO" id="GO:0006506">
    <property type="term" value="P:GPI anchor biosynthetic process"/>
    <property type="evidence" value="ECO:0007669"/>
    <property type="project" value="UniProtKB-UniPathway"/>
</dbReference>
<sequence length="269" mass="29180">YISIVGVHTTLLSYTALFLPRTKVLQDLAGHYASDASSSSAVPTSQDRPQHPFLTALTSSPGVTLFALCAGTLILQTWWASWLRGAWVDLTVQGTEDERAREKFPEAGKKARVRSCHLANTYASVVITSLLLHVVLVLFGAPMNDLTLKTYLLALLVSILVVLPATYVLGPPTWSTSNDTALLVKRWTWVRLFAELSPRNTVERALVYPAVGTVLGAWAGIIPTALDWDRPWQAWPLTPAYGALLGYIASSILAVTLDAVISTNAANPL</sequence>
<keyword evidence="6 8" id="KW-1133">Transmembrane helix</keyword>
<dbReference type="Pfam" id="PF06699">
    <property type="entry name" value="PIG-F"/>
    <property type="match status" value="1"/>
</dbReference>
<evidence type="ECO:0000256" key="8">
    <source>
        <dbReference type="SAM" id="Phobius"/>
    </source>
</evidence>
<keyword evidence="4 8" id="KW-0812">Transmembrane</keyword>
<dbReference type="GO" id="GO:0005789">
    <property type="term" value="C:endoplasmic reticulum membrane"/>
    <property type="evidence" value="ECO:0007669"/>
    <property type="project" value="UniProtKB-SubCell"/>
</dbReference>
<comment type="subcellular location">
    <subcellularLocation>
        <location evidence="1">Endoplasmic reticulum membrane</location>
        <topology evidence="1">Multi-pass membrane protein</topology>
    </subcellularLocation>
</comment>
<dbReference type="Proteomes" id="UP000521943">
    <property type="component" value="Unassembled WGS sequence"/>
</dbReference>
<keyword evidence="10" id="KW-1185">Reference proteome</keyword>
<evidence type="ECO:0000256" key="7">
    <source>
        <dbReference type="ARBA" id="ARBA00023136"/>
    </source>
</evidence>
<feature type="transmembrane region" description="Helical" evidence="8">
    <location>
        <begin position="119"/>
        <end position="139"/>
    </location>
</feature>
<gene>
    <name evidence="9" type="ORF">DFP72DRAFT_1091407</name>
</gene>
<feature type="transmembrane region" description="Helical" evidence="8">
    <location>
        <begin position="206"/>
        <end position="226"/>
    </location>
</feature>
<comment type="caution">
    <text evidence="9">The sequence shown here is derived from an EMBL/GenBank/DDBJ whole genome shotgun (WGS) entry which is preliminary data.</text>
</comment>
<evidence type="ECO:0000256" key="3">
    <source>
        <dbReference type="ARBA" id="ARBA00022502"/>
    </source>
</evidence>
<feature type="transmembrane region" description="Helical" evidence="8">
    <location>
        <begin position="53"/>
        <end position="75"/>
    </location>
</feature>
<evidence type="ECO:0000256" key="2">
    <source>
        <dbReference type="ARBA" id="ARBA00004687"/>
    </source>
</evidence>
<protein>
    <submittedName>
        <fullName evidence="9">GPI biosynthesis protein family Pig-F-domain-containing protein</fullName>
    </submittedName>
</protein>
<keyword evidence="7 8" id="KW-0472">Membrane</keyword>